<dbReference type="Proteomes" id="UP000671399">
    <property type="component" value="Unassembled WGS sequence"/>
</dbReference>
<gene>
    <name evidence="2" type="ORF">JQN83_23780</name>
</gene>
<feature type="transmembrane region" description="Helical" evidence="1">
    <location>
        <begin position="144"/>
        <end position="162"/>
    </location>
</feature>
<evidence type="ECO:0000256" key="1">
    <source>
        <dbReference type="SAM" id="Phobius"/>
    </source>
</evidence>
<feature type="transmembrane region" description="Helical" evidence="1">
    <location>
        <begin position="53"/>
        <end position="72"/>
    </location>
</feature>
<dbReference type="RefSeq" id="WP_208569360.1">
    <property type="nucleotide sequence ID" value="NZ_JAGFWR010000017.1"/>
</dbReference>
<feature type="transmembrane region" description="Helical" evidence="1">
    <location>
        <begin position="117"/>
        <end position="138"/>
    </location>
</feature>
<comment type="caution">
    <text evidence="2">The sequence shown here is derived from an EMBL/GenBank/DDBJ whole genome shotgun (WGS) entry which is preliminary data.</text>
</comment>
<keyword evidence="3" id="KW-1185">Reference proteome</keyword>
<feature type="transmembrane region" description="Helical" evidence="1">
    <location>
        <begin position="12"/>
        <end position="33"/>
    </location>
</feature>
<organism evidence="2 3">
    <name type="scientific">Micromonospora antibiotica</name>
    <dbReference type="NCBI Taxonomy" id="2807623"/>
    <lineage>
        <taxon>Bacteria</taxon>
        <taxon>Bacillati</taxon>
        <taxon>Actinomycetota</taxon>
        <taxon>Actinomycetes</taxon>
        <taxon>Micromonosporales</taxon>
        <taxon>Micromonosporaceae</taxon>
        <taxon>Micromonospora</taxon>
    </lineage>
</organism>
<keyword evidence="1" id="KW-0472">Membrane</keyword>
<proteinExistence type="predicted"/>
<dbReference type="EMBL" id="JAGFWR010000017">
    <property type="protein sequence ID" value="MBO4163813.1"/>
    <property type="molecule type" value="Genomic_DNA"/>
</dbReference>
<sequence>MAEGKPRRRTPLVRLGAPGPYVLFALLSTVLWFPVRLFEDPDRSVPLALVRAGLYGVGWGLIPILMAFLPGVRARADSGQVRAWNRLRAALRRGEVPADEADRAAVIGQLPTVRRGALIAVVGGVLFFGGLAVLAPTVDRTASGVFYVVVLTIVLALAGVTLGRVRRLDRRLADTR</sequence>
<keyword evidence="1" id="KW-0812">Transmembrane</keyword>
<reference evidence="2 3" key="1">
    <citation type="submission" date="2021-03" db="EMBL/GenBank/DDBJ databases">
        <authorList>
            <person name="Lee D.-H."/>
        </authorList>
    </citation>
    <scope>NUCLEOTIDE SEQUENCE [LARGE SCALE GENOMIC DNA]</scope>
    <source>
        <strain evidence="2 3">MMS20-R2-23</strain>
    </source>
</reference>
<protein>
    <submittedName>
        <fullName evidence="2">Uncharacterized protein</fullName>
    </submittedName>
</protein>
<name>A0ABS3VDW0_9ACTN</name>
<evidence type="ECO:0000313" key="2">
    <source>
        <dbReference type="EMBL" id="MBO4163813.1"/>
    </source>
</evidence>
<accession>A0ABS3VDW0</accession>
<evidence type="ECO:0000313" key="3">
    <source>
        <dbReference type="Proteomes" id="UP000671399"/>
    </source>
</evidence>
<keyword evidence="1" id="KW-1133">Transmembrane helix</keyword>